<proteinExistence type="predicted"/>
<gene>
    <name evidence="2" type="ORF">B0H67DRAFT_598387</name>
</gene>
<organism evidence="2 3">
    <name type="scientific">Lasiosphaeris hirsuta</name>
    <dbReference type="NCBI Taxonomy" id="260670"/>
    <lineage>
        <taxon>Eukaryota</taxon>
        <taxon>Fungi</taxon>
        <taxon>Dikarya</taxon>
        <taxon>Ascomycota</taxon>
        <taxon>Pezizomycotina</taxon>
        <taxon>Sordariomycetes</taxon>
        <taxon>Sordariomycetidae</taxon>
        <taxon>Sordariales</taxon>
        <taxon>Lasiosphaeriaceae</taxon>
        <taxon>Lasiosphaeris</taxon>
    </lineage>
</organism>
<keyword evidence="1" id="KW-1133">Transmembrane helix</keyword>
<sequence>MPFDFKSYDAKCAGMDPNELQREWQHYTRLISGASTSTAVSGIAIPLTMGVSLIGVGMAAPAIHNARKKREIIEKHLQRQGTTHNTRKRDVLGSMAFSGTIGVVTLGVGSMGADAIATTGAEHGISAIVENETAIKIVTHAALDGAGMGLEHMYTHHKKEKEAQKAFQAAGVFQAVADAKAQEAGYAAVPYNQQGYNVPRAMPPTSHLLSLRQS</sequence>
<name>A0AA40AZN0_9PEZI</name>
<keyword evidence="3" id="KW-1185">Reference proteome</keyword>
<keyword evidence="1" id="KW-0472">Membrane</keyword>
<comment type="caution">
    <text evidence="2">The sequence shown here is derived from an EMBL/GenBank/DDBJ whole genome shotgun (WGS) entry which is preliminary data.</text>
</comment>
<dbReference type="Proteomes" id="UP001172102">
    <property type="component" value="Unassembled WGS sequence"/>
</dbReference>
<evidence type="ECO:0000256" key="1">
    <source>
        <dbReference type="SAM" id="Phobius"/>
    </source>
</evidence>
<accession>A0AA40AZN0</accession>
<reference evidence="2" key="1">
    <citation type="submission" date="2023-06" db="EMBL/GenBank/DDBJ databases">
        <title>Genome-scale phylogeny and comparative genomics of the fungal order Sordariales.</title>
        <authorList>
            <consortium name="Lawrence Berkeley National Laboratory"/>
            <person name="Hensen N."/>
            <person name="Bonometti L."/>
            <person name="Westerberg I."/>
            <person name="Brannstrom I.O."/>
            <person name="Guillou S."/>
            <person name="Cros-Aarteil S."/>
            <person name="Calhoun S."/>
            <person name="Haridas S."/>
            <person name="Kuo A."/>
            <person name="Mondo S."/>
            <person name="Pangilinan J."/>
            <person name="Riley R."/>
            <person name="Labutti K."/>
            <person name="Andreopoulos B."/>
            <person name="Lipzen A."/>
            <person name="Chen C."/>
            <person name="Yanf M."/>
            <person name="Daum C."/>
            <person name="Ng V."/>
            <person name="Clum A."/>
            <person name="Steindorff A."/>
            <person name="Ohm R."/>
            <person name="Martin F."/>
            <person name="Silar P."/>
            <person name="Natvig D."/>
            <person name="Lalanne C."/>
            <person name="Gautier V."/>
            <person name="Ament-Velasquez S.L."/>
            <person name="Kruys A."/>
            <person name="Hutchinson M.I."/>
            <person name="Powell A.J."/>
            <person name="Barry K."/>
            <person name="Miller A.N."/>
            <person name="Grigoriev I.V."/>
            <person name="Debuchy R."/>
            <person name="Gladieux P."/>
            <person name="Thoren M.H."/>
            <person name="Johannesson H."/>
        </authorList>
    </citation>
    <scope>NUCLEOTIDE SEQUENCE</scope>
    <source>
        <strain evidence="2">SMH4607-1</strain>
    </source>
</reference>
<evidence type="ECO:0000313" key="3">
    <source>
        <dbReference type="Proteomes" id="UP001172102"/>
    </source>
</evidence>
<dbReference type="EMBL" id="JAUKUA010000002">
    <property type="protein sequence ID" value="KAK0724950.1"/>
    <property type="molecule type" value="Genomic_DNA"/>
</dbReference>
<dbReference type="AlphaFoldDB" id="A0AA40AZN0"/>
<protein>
    <submittedName>
        <fullName evidence="2">Uncharacterized protein</fullName>
    </submittedName>
</protein>
<evidence type="ECO:0000313" key="2">
    <source>
        <dbReference type="EMBL" id="KAK0724950.1"/>
    </source>
</evidence>
<keyword evidence="1" id="KW-0812">Transmembrane</keyword>
<feature type="transmembrane region" description="Helical" evidence="1">
    <location>
        <begin position="43"/>
        <end position="63"/>
    </location>
</feature>